<dbReference type="Gene3D" id="2.130.10.10">
    <property type="entry name" value="YVTN repeat-like/Quinoprotein amine dehydrogenase"/>
    <property type="match status" value="2"/>
</dbReference>
<evidence type="ECO:0000313" key="2">
    <source>
        <dbReference type="Proteomes" id="UP000319514"/>
    </source>
</evidence>
<dbReference type="InterPro" id="IPR036278">
    <property type="entry name" value="Sialidase_sf"/>
</dbReference>
<evidence type="ECO:0000313" key="1">
    <source>
        <dbReference type="EMBL" id="TQL61173.1"/>
    </source>
</evidence>
<dbReference type="RefSeq" id="WP_141788993.1">
    <property type="nucleotide sequence ID" value="NZ_BAAAKX010000001.1"/>
</dbReference>
<dbReference type="AlphaFoldDB" id="A0A542ZLE1"/>
<evidence type="ECO:0008006" key="3">
    <source>
        <dbReference type="Google" id="ProtNLM"/>
    </source>
</evidence>
<accession>A0A542ZLE1</accession>
<reference evidence="1 2" key="1">
    <citation type="submission" date="2019-06" db="EMBL/GenBank/DDBJ databases">
        <title>Sequencing the genomes of 1000 actinobacteria strains.</title>
        <authorList>
            <person name="Klenk H.-P."/>
        </authorList>
    </citation>
    <scope>NUCLEOTIDE SEQUENCE [LARGE SCALE GENOMIC DNA]</scope>
    <source>
        <strain evidence="1 2">DSM 18082</strain>
    </source>
</reference>
<name>A0A542ZLE1_9MICO</name>
<keyword evidence="2" id="KW-1185">Reference proteome</keyword>
<proteinExistence type="predicted"/>
<sequence>MRTSLTKRRKFISGTLGLALVAGAVGGYAGRYELREMWLEHQFEGRHYNAAVMEKALMIAGGNPAEAQNESKEAFSIADEFTQARTAPSGIVAPGAYGAAFTALTSMPHTAGTWHEVTKVPYNGDDPRYRDWYSNSSGGAGHVTGRITGLAADTVGHVYAAGANGGVWRSSTGGGAWTPIADSLPSLSGGDLQLAGDGSLWYATGEANTGGTSYVGAGVYRLATPAAGTFAPTDRVGGKELESTTIGRLRWGGATVFAATNRGVWYHDASTTSGDWKPAFYPNPDWMPQITDDAGTVLVPAGSKWQGDSASGPTNAAYKNIVNDIAVDPKNPKHVIAAIGWRSGDTYNGFYETQDFTKGPSSWKKLSVVLGGISNGSDIGYTTFAFSKDGSRLYAMVQAPSKINSSSSLAGIYVSKTGSPTGPWNQIATSSQLHNSGSALDRKGYAVGVQAWYNQFLQVDPANPDHVWAGLEEVFETKDAGSHWAAVAPYWNFGFPCWDISDAKNTCPMAPHSDQHSVAVGMAGTSPVVFIGNDGGIYRRPVNGTNNANGNGTDWKSMTEDGSMDALQYYSVSVGKDIKNGGTVVSGGLQDNGVSNLFSVRPDGTNGDTGMGSNFGGDGGDGAADPANGCNQLQEYVNLAIKITNDCALNKGALSEADASSWSLDPGDPSPRFIAPIAVDSKNSSGFITGGRYVYTSTVGWGMRSADQWTKAFDLGAGHSATAVAMHDGVGYVTWCGPCNNAGFTRGVATNAGGTWHAVTLPDAVPNRFLAGVGIDPTNTQHAYLAVNGFSRRFTEGPGAGVGHVYETTDGGATWSDISANLPDVPASSVKQLANGGLVLGTDLATFYRAPGATSWSVLGTGLPTTTVMDVESGPDGDIYVATHGRGIWSIAAPQ</sequence>
<organism evidence="1 2">
    <name type="scientific">Oryzihumus leptocrescens</name>
    <dbReference type="NCBI Taxonomy" id="297536"/>
    <lineage>
        <taxon>Bacteria</taxon>
        <taxon>Bacillati</taxon>
        <taxon>Actinomycetota</taxon>
        <taxon>Actinomycetes</taxon>
        <taxon>Micrococcales</taxon>
        <taxon>Intrasporangiaceae</taxon>
        <taxon>Oryzihumus</taxon>
    </lineage>
</organism>
<dbReference type="Proteomes" id="UP000319514">
    <property type="component" value="Unassembled WGS sequence"/>
</dbReference>
<gene>
    <name evidence="1" type="ORF">FB474_2578</name>
</gene>
<protein>
    <recommendedName>
        <fullName evidence="3">Glycosyl hydrolase</fullName>
    </recommendedName>
</protein>
<dbReference type="InterPro" id="IPR015943">
    <property type="entry name" value="WD40/YVTN_repeat-like_dom_sf"/>
</dbReference>
<dbReference type="OrthoDB" id="9764804at2"/>
<dbReference type="EMBL" id="VFOQ01000001">
    <property type="protein sequence ID" value="TQL61173.1"/>
    <property type="molecule type" value="Genomic_DNA"/>
</dbReference>
<dbReference type="SUPFAM" id="SSF110296">
    <property type="entry name" value="Oligoxyloglucan reducing end-specific cellobiohydrolase"/>
    <property type="match status" value="1"/>
</dbReference>
<dbReference type="SUPFAM" id="SSF50939">
    <property type="entry name" value="Sialidases"/>
    <property type="match status" value="1"/>
</dbReference>
<comment type="caution">
    <text evidence="1">The sequence shown here is derived from an EMBL/GenBank/DDBJ whole genome shotgun (WGS) entry which is preliminary data.</text>
</comment>